<feature type="domain" description="Glutamate/phenylalanine/leucine/valine/L-tryptophan dehydrogenase C-terminal" evidence="6">
    <location>
        <begin position="192"/>
        <end position="421"/>
    </location>
</feature>
<dbReference type="InterPro" id="IPR006096">
    <property type="entry name" value="Glu/Leu/Phe/Val/Trp_DH_C"/>
</dbReference>
<dbReference type="Pfam" id="PF00208">
    <property type="entry name" value="ELFV_dehydrog"/>
    <property type="match status" value="1"/>
</dbReference>
<evidence type="ECO:0000256" key="2">
    <source>
        <dbReference type="ARBA" id="ARBA00023002"/>
    </source>
</evidence>
<name>A0A399E4C4_9DEIN</name>
<dbReference type="InterPro" id="IPR033922">
    <property type="entry name" value="NAD_bind_Glu_DH"/>
</dbReference>
<evidence type="ECO:0000259" key="6">
    <source>
        <dbReference type="SMART" id="SM00839"/>
    </source>
</evidence>
<dbReference type="InterPro" id="IPR006097">
    <property type="entry name" value="Glu/Leu/Phe/Val/Trp_DH_dimer"/>
</dbReference>
<comment type="caution">
    <text evidence="7">The sequence shown here is derived from an EMBL/GenBank/DDBJ whole genome shotgun (WGS) entry which is preliminary data.</text>
</comment>
<dbReference type="GO" id="GO:0004352">
    <property type="term" value="F:glutamate dehydrogenase (NAD+) activity"/>
    <property type="evidence" value="ECO:0007669"/>
    <property type="project" value="TreeGrafter"/>
</dbReference>
<dbReference type="Proteomes" id="UP000266089">
    <property type="component" value="Unassembled WGS sequence"/>
</dbReference>
<accession>A0A399E4C4</accession>
<dbReference type="PANTHER" id="PTHR11606">
    <property type="entry name" value="GLUTAMATE DEHYDROGENASE"/>
    <property type="match status" value="1"/>
</dbReference>
<organism evidence="7 8">
    <name type="scientific">Meiothermus taiwanensis</name>
    <dbReference type="NCBI Taxonomy" id="172827"/>
    <lineage>
        <taxon>Bacteria</taxon>
        <taxon>Thermotogati</taxon>
        <taxon>Deinococcota</taxon>
        <taxon>Deinococci</taxon>
        <taxon>Thermales</taxon>
        <taxon>Thermaceae</taxon>
        <taxon>Meiothermus</taxon>
    </lineage>
</organism>
<feature type="site" description="Important for catalysis" evidence="4">
    <location>
        <position position="154"/>
    </location>
</feature>
<sequence length="424" mass="45840">MPLRNAYRPPGDSSLWDSFLRRLETTIQVARIHPATIQYLTHPKRIVGVSLPVVMDDGGVRNFTAYRVIHNIARGPALGGVRYHPEVGLGQTCGMAAWMTLKSAVFGLPFGGSAGGVVVEPAKLSRRELERLSRRYVTELIELIGPDEDVLAPDVGTNATVMAWFQDTFTMTRGQTTLSAVTGKPTPLGGVAVRDEGGGQGLVYTLADLARAKGWPLDGASIAIQGFGQVGSAVARYAVREGLKVVAVSTSRGGVYNPEGLDVAALEQHYALHGHLEGFPEAKFITNHELLTLKVNYLVPAAIEGVIHEHNARQIAAEVVIEGANGAITPEAEYLLKLQGVQVVPDILANGGGLVLSYLEWVQDLSMLFFEEAEVQQKLREFIHQSLQAVLERAKPLQGDLRAGAYALALERINEATRLRGVYP</sequence>
<evidence type="ECO:0000256" key="4">
    <source>
        <dbReference type="PIRSR" id="PIRSR000185-3"/>
    </source>
</evidence>
<dbReference type="InterPro" id="IPR036291">
    <property type="entry name" value="NAD(P)-bd_dom_sf"/>
</dbReference>
<dbReference type="Gene3D" id="3.40.50.10860">
    <property type="entry name" value="Leucine Dehydrogenase, chain A, domain 1"/>
    <property type="match status" value="1"/>
</dbReference>
<evidence type="ECO:0000256" key="1">
    <source>
        <dbReference type="ARBA" id="ARBA00006382"/>
    </source>
</evidence>
<dbReference type="RefSeq" id="WP_013012686.1">
    <property type="nucleotide sequence ID" value="NZ_JBHSXZ010000027.1"/>
</dbReference>
<dbReference type="PRINTS" id="PR00082">
    <property type="entry name" value="GLFDHDRGNASE"/>
</dbReference>
<dbReference type="PIRSF" id="PIRSF000185">
    <property type="entry name" value="Glu_DH"/>
    <property type="match status" value="1"/>
</dbReference>
<evidence type="ECO:0000256" key="5">
    <source>
        <dbReference type="RuleBase" id="RU004417"/>
    </source>
</evidence>
<dbReference type="CDD" id="cd01076">
    <property type="entry name" value="NAD_bind_1_Glu_DH"/>
    <property type="match status" value="1"/>
</dbReference>
<evidence type="ECO:0000256" key="3">
    <source>
        <dbReference type="PIRNR" id="PIRNR000185"/>
    </source>
</evidence>
<dbReference type="InterPro" id="IPR006095">
    <property type="entry name" value="Glu/Leu/Phe/Val/Trp_DH"/>
</dbReference>
<dbReference type="InterPro" id="IPR014362">
    <property type="entry name" value="Glu_DH"/>
</dbReference>
<dbReference type="GO" id="GO:0006538">
    <property type="term" value="P:L-glutamate catabolic process"/>
    <property type="evidence" value="ECO:0007669"/>
    <property type="project" value="TreeGrafter"/>
</dbReference>
<dbReference type="SMART" id="SM00839">
    <property type="entry name" value="ELFV_dehydrog"/>
    <property type="match status" value="1"/>
</dbReference>
<dbReference type="Gene3D" id="3.40.50.720">
    <property type="entry name" value="NAD(P)-binding Rossmann-like Domain"/>
    <property type="match status" value="1"/>
</dbReference>
<dbReference type="SUPFAM" id="SSF51735">
    <property type="entry name" value="NAD(P)-binding Rossmann-fold domains"/>
    <property type="match status" value="1"/>
</dbReference>
<dbReference type="SUPFAM" id="SSF53223">
    <property type="entry name" value="Aminoacid dehydrogenase-like, N-terminal domain"/>
    <property type="match status" value="1"/>
</dbReference>
<evidence type="ECO:0000313" key="8">
    <source>
        <dbReference type="Proteomes" id="UP000266089"/>
    </source>
</evidence>
<reference evidence="7 8" key="1">
    <citation type="submission" date="2018-08" db="EMBL/GenBank/DDBJ databases">
        <title>Meiothermus cateniformans JCM 15151 genome sequencing project.</title>
        <authorList>
            <person name="Da Costa M.S."/>
            <person name="Albuquerque L."/>
            <person name="Raposo P."/>
            <person name="Froufe H.J.C."/>
            <person name="Barroso C.S."/>
            <person name="Egas C."/>
        </authorList>
    </citation>
    <scope>NUCLEOTIDE SEQUENCE [LARGE SCALE GENOMIC DNA]</scope>
    <source>
        <strain evidence="7 8">JCM 15151</strain>
    </source>
</reference>
<keyword evidence="2 3" id="KW-0560">Oxidoreductase</keyword>
<evidence type="ECO:0000313" key="7">
    <source>
        <dbReference type="EMBL" id="RIH78818.1"/>
    </source>
</evidence>
<dbReference type="PANTHER" id="PTHR11606:SF13">
    <property type="entry name" value="GLUTAMATE DEHYDROGENASE 1, MITOCHONDRIAL"/>
    <property type="match status" value="1"/>
</dbReference>
<comment type="similarity">
    <text evidence="1 3 5">Belongs to the Glu/Leu/Phe/Val dehydrogenases family.</text>
</comment>
<dbReference type="InterPro" id="IPR046346">
    <property type="entry name" value="Aminoacid_DH-like_N_sf"/>
</dbReference>
<dbReference type="OrthoDB" id="9803297at2"/>
<protein>
    <recommendedName>
        <fullName evidence="3">Glutamate dehydrogenase</fullName>
    </recommendedName>
</protein>
<dbReference type="Pfam" id="PF02812">
    <property type="entry name" value="ELFV_dehydrog_N"/>
    <property type="match status" value="1"/>
</dbReference>
<dbReference type="EMBL" id="QWKX01000011">
    <property type="protein sequence ID" value="RIH78818.1"/>
    <property type="molecule type" value="Genomic_DNA"/>
</dbReference>
<proteinExistence type="inferred from homology"/>
<dbReference type="AlphaFoldDB" id="A0A399E4C4"/>
<gene>
    <name evidence="7" type="primary">gdhA_1</name>
    <name evidence="7" type="ORF">Mcate_00682</name>
</gene>